<proteinExistence type="predicted"/>
<protein>
    <submittedName>
        <fullName evidence="2">Sulfotransferase family protein</fullName>
    </submittedName>
</protein>
<gene>
    <name evidence="2" type="ORF">BDD21_5062</name>
</gene>
<dbReference type="InterPro" id="IPR026634">
    <property type="entry name" value="TPST-like"/>
</dbReference>
<dbReference type="PANTHER" id="PTHR12788:SF10">
    <property type="entry name" value="PROTEIN-TYROSINE SULFOTRANSFERASE"/>
    <property type="match status" value="1"/>
</dbReference>
<dbReference type="SUPFAM" id="SSF52540">
    <property type="entry name" value="P-loop containing nucleoside triphosphate hydrolases"/>
    <property type="match status" value="1"/>
</dbReference>
<evidence type="ECO:0000313" key="2">
    <source>
        <dbReference type="EMBL" id="RKT47474.1"/>
    </source>
</evidence>
<dbReference type="PANTHER" id="PTHR12788">
    <property type="entry name" value="PROTEIN-TYROSINE SULFOTRANSFERASE 2"/>
    <property type="match status" value="1"/>
</dbReference>
<dbReference type="Pfam" id="PF13469">
    <property type="entry name" value="Sulfotransfer_3"/>
    <property type="match status" value="1"/>
</dbReference>
<comment type="caution">
    <text evidence="2">The sequence shown here is derived from an EMBL/GenBank/DDBJ whole genome shotgun (WGS) entry which is preliminary data.</text>
</comment>
<keyword evidence="1 2" id="KW-0808">Transferase</keyword>
<dbReference type="Gene3D" id="3.40.50.300">
    <property type="entry name" value="P-loop containing nucleotide triphosphate hydrolases"/>
    <property type="match status" value="1"/>
</dbReference>
<dbReference type="Proteomes" id="UP000274556">
    <property type="component" value="Unassembled WGS sequence"/>
</dbReference>
<dbReference type="AlphaFoldDB" id="A0A495VDY8"/>
<keyword evidence="3" id="KW-1185">Reference proteome</keyword>
<dbReference type="GO" id="GO:0008476">
    <property type="term" value="F:protein-tyrosine sulfotransferase activity"/>
    <property type="evidence" value="ECO:0007669"/>
    <property type="project" value="InterPro"/>
</dbReference>
<evidence type="ECO:0000313" key="3">
    <source>
        <dbReference type="Proteomes" id="UP000274556"/>
    </source>
</evidence>
<sequence length="353" mass="40372">MIEAEFRGQGLIFIISQPRSGSTLLQRVLAGHPDIQTSAETWLLLHPLYALKADGITTEFNHRWARCGVEEFLENYTDGAEIYIKGLREMARIVYSNAMARSNKIVFLDKTPRYFFIIPELWRVFPEAKFIFLIRNPLAVLASELQTYVRGNWGIIERFEPDLRRAPGLIIDGLKLLGEDAIRVTYEEFVRDPETQLRSLCDRLGIEFYPTMLDYSLTPAPIGRMNDPIGIHRHSSPNSDGIDKWKWMLHDPQANHFAQSYLNDLGSDTLNALGYSYPLIAATDEVSHSGPSALSVFPWSLAIKPKSTWSTRDHLRAELYFLLQEKNMAHKIAYLKGRIGRFARGRFLPKSAK</sequence>
<accession>A0A495VDY8</accession>
<organism evidence="2 3">
    <name type="scientific">Thiocapsa rosea</name>
    <dbReference type="NCBI Taxonomy" id="69360"/>
    <lineage>
        <taxon>Bacteria</taxon>
        <taxon>Pseudomonadati</taxon>
        <taxon>Pseudomonadota</taxon>
        <taxon>Gammaproteobacteria</taxon>
        <taxon>Chromatiales</taxon>
        <taxon>Chromatiaceae</taxon>
        <taxon>Thiocapsa</taxon>
    </lineage>
</organism>
<dbReference type="RefSeq" id="WP_120799437.1">
    <property type="nucleotide sequence ID" value="NZ_RBXL01000001.1"/>
</dbReference>
<reference evidence="2 3" key="1">
    <citation type="submission" date="2018-10" db="EMBL/GenBank/DDBJ databases">
        <title>Genomic Encyclopedia of Archaeal and Bacterial Type Strains, Phase II (KMG-II): from individual species to whole genera.</title>
        <authorList>
            <person name="Goeker M."/>
        </authorList>
    </citation>
    <scope>NUCLEOTIDE SEQUENCE [LARGE SCALE GENOMIC DNA]</scope>
    <source>
        <strain evidence="2 3">DSM 235</strain>
    </source>
</reference>
<dbReference type="InterPro" id="IPR027417">
    <property type="entry name" value="P-loop_NTPase"/>
</dbReference>
<dbReference type="OrthoDB" id="396512at2"/>
<evidence type="ECO:0000256" key="1">
    <source>
        <dbReference type="ARBA" id="ARBA00022679"/>
    </source>
</evidence>
<name>A0A495VDY8_9GAMM</name>
<dbReference type="EMBL" id="RBXL01000001">
    <property type="protein sequence ID" value="RKT47474.1"/>
    <property type="molecule type" value="Genomic_DNA"/>
</dbReference>